<gene>
    <name evidence="10" type="ORF">MGALJ_49430</name>
</gene>
<evidence type="ECO:0000256" key="3">
    <source>
        <dbReference type="ARBA" id="ARBA00022475"/>
    </source>
</evidence>
<evidence type="ECO:0000259" key="9">
    <source>
        <dbReference type="Pfam" id="PF12698"/>
    </source>
</evidence>
<dbReference type="GO" id="GO:0043190">
    <property type="term" value="C:ATP-binding cassette (ABC) transporter complex"/>
    <property type="evidence" value="ECO:0007669"/>
    <property type="project" value="InterPro"/>
</dbReference>
<dbReference type="KEGG" id="mgau:MGALJ_49430"/>
<proteinExistence type="inferred from homology"/>
<dbReference type="InterPro" id="IPR051328">
    <property type="entry name" value="T7SS_ABC-Transporter"/>
</dbReference>
<organism evidence="10 11">
    <name type="scientific">Mycobacterium gallinarum</name>
    <dbReference type="NCBI Taxonomy" id="39689"/>
    <lineage>
        <taxon>Bacteria</taxon>
        <taxon>Bacillati</taxon>
        <taxon>Actinomycetota</taxon>
        <taxon>Actinomycetes</taxon>
        <taxon>Mycobacteriales</taxon>
        <taxon>Mycobacteriaceae</taxon>
        <taxon>Mycobacterium</taxon>
    </lineage>
</organism>
<evidence type="ECO:0000256" key="4">
    <source>
        <dbReference type="ARBA" id="ARBA00022692"/>
    </source>
</evidence>
<dbReference type="PANTHER" id="PTHR43077:SF8">
    <property type="entry name" value="DOXORUBICIN RESISTANCE ABC TRANSPORTER PERMEASE PROTEIN DRRB"/>
    <property type="match status" value="1"/>
</dbReference>
<keyword evidence="6 8" id="KW-0472">Membrane</keyword>
<keyword evidence="11" id="KW-1185">Reference proteome</keyword>
<dbReference type="GO" id="GO:0046677">
    <property type="term" value="P:response to antibiotic"/>
    <property type="evidence" value="ECO:0007669"/>
    <property type="project" value="UniProtKB-KW"/>
</dbReference>
<dbReference type="Pfam" id="PF12698">
    <property type="entry name" value="ABC2_membrane_3"/>
    <property type="match status" value="1"/>
</dbReference>
<evidence type="ECO:0000256" key="8">
    <source>
        <dbReference type="SAM" id="Phobius"/>
    </source>
</evidence>
<keyword evidence="7" id="KW-0046">Antibiotic resistance</keyword>
<accession>A0A9W4FHK5</accession>
<protein>
    <submittedName>
        <fullName evidence="10">Antibiotic transporter</fullName>
    </submittedName>
</protein>
<dbReference type="GO" id="GO:1900753">
    <property type="term" value="P:doxorubicin transport"/>
    <property type="evidence" value="ECO:0007669"/>
    <property type="project" value="InterPro"/>
</dbReference>
<dbReference type="PIRSF" id="PIRSF006648">
    <property type="entry name" value="DrrB"/>
    <property type="match status" value="1"/>
</dbReference>
<dbReference type="InterPro" id="IPR000412">
    <property type="entry name" value="ABC_2_transport"/>
</dbReference>
<dbReference type="NCBIfam" id="TIGR00025">
    <property type="entry name" value="Mtu_efflux"/>
    <property type="match status" value="1"/>
</dbReference>
<keyword evidence="4 8" id="KW-0812">Transmembrane</keyword>
<comment type="similarity">
    <text evidence="2">Belongs to the ABC-2 integral membrane protein family.</text>
</comment>
<feature type="transmembrane region" description="Helical" evidence="8">
    <location>
        <begin position="252"/>
        <end position="271"/>
    </location>
</feature>
<dbReference type="InterPro" id="IPR013525">
    <property type="entry name" value="ABC2_TM"/>
</dbReference>
<dbReference type="GO" id="GO:0043215">
    <property type="term" value="P:daunorubicin transport"/>
    <property type="evidence" value="ECO:0007669"/>
    <property type="project" value="InterPro"/>
</dbReference>
<keyword evidence="3" id="KW-1003">Cell membrane</keyword>
<evidence type="ECO:0000256" key="5">
    <source>
        <dbReference type="ARBA" id="ARBA00022989"/>
    </source>
</evidence>
<evidence type="ECO:0000313" key="10">
    <source>
        <dbReference type="EMBL" id="BBY95274.1"/>
    </source>
</evidence>
<feature type="transmembrane region" description="Helical" evidence="8">
    <location>
        <begin position="76"/>
        <end position="97"/>
    </location>
</feature>
<dbReference type="GO" id="GO:0140359">
    <property type="term" value="F:ABC-type transporter activity"/>
    <property type="evidence" value="ECO:0007669"/>
    <property type="project" value="InterPro"/>
</dbReference>
<dbReference type="PANTHER" id="PTHR43077">
    <property type="entry name" value="TRANSPORT PERMEASE YVFS-RELATED"/>
    <property type="match status" value="1"/>
</dbReference>
<feature type="transmembrane region" description="Helical" evidence="8">
    <location>
        <begin position="154"/>
        <end position="177"/>
    </location>
</feature>
<dbReference type="InterPro" id="IPR004377">
    <property type="entry name" value="ABC_transpt_DrrB/DrrC"/>
</dbReference>
<dbReference type="EMBL" id="AP022601">
    <property type="protein sequence ID" value="BBY95274.1"/>
    <property type="molecule type" value="Genomic_DNA"/>
</dbReference>
<evidence type="ECO:0000256" key="2">
    <source>
        <dbReference type="ARBA" id="ARBA00007783"/>
    </source>
</evidence>
<evidence type="ECO:0000256" key="1">
    <source>
        <dbReference type="ARBA" id="ARBA00004651"/>
    </source>
</evidence>
<feature type="transmembrane region" description="Helical" evidence="8">
    <location>
        <begin position="127"/>
        <end position="148"/>
    </location>
</feature>
<feature type="transmembrane region" description="Helical" evidence="8">
    <location>
        <begin position="189"/>
        <end position="207"/>
    </location>
</feature>
<dbReference type="AlphaFoldDB" id="A0A9W4FHK5"/>
<evidence type="ECO:0000313" key="11">
    <source>
        <dbReference type="Proteomes" id="UP000465785"/>
    </source>
</evidence>
<feature type="transmembrane region" description="Helical" evidence="8">
    <location>
        <begin position="38"/>
        <end position="56"/>
    </location>
</feature>
<name>A0A9W4FHK5_9MYCO</name>
<reference evidence="10 11" key="1">
    <citation type="journal article" date="2019" name="Emerg. Microbes Infect.">
        <title>Comprehensive subspecies identification of 175 nontuberculous mycobacteria species based on 7547 genomic profiles.</title>
        <authorList>
            <person name="Matsumoto Y."/>
            <person name="Kinjo T."/>
            <person name="Motooka D."/>
            <person name="Nabeya D."/>
            <person name="Jung N."/>
            <person name="Uechi K."/>
            <person name="Horii T."/>
            <person name="Iida T."/>
            <person name="Fujita J."/>
            <person name="Nakamura S."/>
        </authorList>
    </citation>
    <scope>NUCLEOTIDE SEQUENCE [LARGE SCALE GENOMIC DNA]</scope>
    <source>
        <strain evidence="10 11">JCM 6399</strain>
    </source>
</reference>
<comment type="subcellular location">
    <subcellularLocation>
        <location evidence="1">Cell membrane</location>
        <topology evidence="1">Multi-pass membrane protein</topology>
    </subcellularLocation>
</comment>
<keyword evidence="5 8" id="KW-1133">Transmembrane helix</keyword>
<evidence type="ECO:0000256" key="7">
    <source>
        <dbReference type="ARBA" id="ARBA00023251"/>
    </source>
</evidence>
<dbReference type="Proteomes" id="UP000465785">
    <property type="component" value="Chromosome"/>
</dbReference>
<feature type="domain" description="ABC-2 type transporter transmembrane" evidence="9">
    <location>
        <begin position="66"/>
        <end position="267"/>
    </location>
</feature>
<evidence type="ECO:0000256" key="6">
    <source>
        <dbReference type="ARBA" id="ARBA00023136"/>
    </source>
</evidence>
<sequence length="275" mass="29045">MTALTASTPLTATRPAPSGAQQWWVLTTRLIGPTLRNGEVAVGVAVSVAATASLYIPLNRLMDGPDLGASSYAQYLLPLIVLQAIAFASISTAFRAATDSVQGINRRFQSLPIAPLIPLGARISASAYRCVIGLVVALACGYVIGFRFHRSPPAIAAFCLLVLLTGLALALLADIIGTNSRNPAGTAQWLLLPQLIFGFLSVGIQPLERFPGWIQPIVHNQPISRIVDALHALAGDSVQQAAPVTWSVIGPALAWVVGVIALTLPFAIAVYRRRT</sequence>